<name>A0ACC5U9D0_9FLAO</name>
<protein>
    <submittedName>
        <fullName evidence="1">Glycoside hydrolase family 15 protein</fullName>
    </submittedName>
</protein>
<evidence type="ECO:0000313" key="1">
    <source>
        <dbReference type="EMBL" id="MBU2950938.1"/>
    </source>
</evidence>
<organism evidence="1 2">
    <name type="scientific">Pseudotamlana agarivorans</name>
    <dbReference type="NCBI Taxonomy" id="481183"/>
    <lineage>
        <taxon>Bacteria</taxon>
        <taxon>Pseudomonadati</taxon>
        <taxon>Bacteroidota</taxon>
        <taxon>Flavobacteriia</taxon>
        <taxon>Flavobacteriales</taxon>
        <taxon>Flavobacteriaceae</taxon>
        <taxon>Pseudotamlana</taxon>
    </lineage>
</organism>
<sequence length="375" mass="43752">MKMLFAFLCFFICSIAFSQHNNYPDFSWDKVPVAFHFGKRGRLLTKKEAKFVASKSNFICLEKAHANVQFQHTEDAIEHEAKQLKKYNPNMKVIFYWNTFLDYPMFKAHDEYQKHPEWWLKTTTGALDLKNANIKRYDLSNPEVRDWWTEVAKKAVVNGSCDGVFMDAFAQVKAARNKKIWGIDKYNAVQQGLHDIIIETREKLGADKLIVYNGIRSTPQYQLGNAYQNETDAVMIEHFGHFNSTTKESMLKDIQEMVKSGKAGSIVVFKGWPGFDWLDKEIMAKPLKVKQKIARENITFPLASFLVGAQNNCYFIYNWGYRMEMGCLDWYPEFEKPLGKPLNAMKINGWELTRNYEYASVWVNLETKEAKINWK</sequence>
<evidence type="ECO:0000313" key="2">
    <source>
        <dbReference type="Proteomes" id="UP001647509"/>
    </source>
</evidence>
<dbReference type="Proteomes" id="UP001647509">
    <property type="component" value="Unassembled WGS sequence"/>
</dbReference>
<reference evidence="1" key="1">
    <citation type="submission" date="2021-05" db="EMBL/GenBank/DDBJ databases">
        <title>Draft genomes of bacteria isolated from model marine particles.</title>
        <authorList>
            <person name="Datta M.S."/>
            <person name="Schwartzman J.A."/>
            <person name="Enke T.N."/>
            <person name="Saavedra J."/>
            <person name="Cermak N."/>
            <person name="Cordero O.X."/>
        </authorList>
    </citation>
    <scope>NUCLEOTIDE SEQUENCE</scope>
    <source>
        <strain evidence="1">I2M19</strain>
    </source>
</reference>
<gene>
    <name evidence="1" type="ORF">KO493_09525</name>
</gene>
<dbReference type="EMBL" id="JAHKPD010000013">
    <property type="protein sequence ID" value="MBU2950938.1"/>
    <property type="molecule type" value="Genomic_DNA"/>
</dbReference>
<keyword evidence="2" id="KW-1185">Reference proteome</keyword>
<proteinExistence type="predicted"/>
<comment type="caution">
    <text evidence="1">The sequence shown here is derived from an EMBL/GenBank/DDBJ whole genome shotgun (WGS) entry which is preliminary data.</text>
</comment>
<accession>A0ACC5U9D0</accession>
<keyword evidence="1" id="KW-0378">Hydrolase</keyword>